<evidence type="ECO:0000256" key="1">
    <source>
        <dbReference type="SAM" id="MobiDB-lite"/>
    </source>
</evidence>
<feature type="region of interest" description="Disordered" evidence="1">
    <location>
        <begin position="1"/>
        <end position="29"/>
    </location>
</feature>
<reference evidence="2 3" key="1">
    <citation type="journal article" date="2019" name="Nat. Ecol. Evol.">
        <title>Megaphylogeny resolves global patterns of mushroom evolution.</title>
        <authorList>
            <person name="Varga T."/>
            <person name="Krizsan K."/>
            <person name="Foldi C."/>
            <person name="Dima B."/>
            <person name="Sanchez-Garcia M."/>
            <person name="Sanchez-Ramirez S."/>
            <person name="Szollosi G.J."/>
            <person name="Szarkandi J.G."/>
            <person name="Papp V."/>
            <person name="Albert L."/>
            <person name="Andreopoulos W."/>
            <person name="Angelini C."/>
            <person name="Antonin V."/>
            <person name="Barry K.W."/>
            <person name="Bougher N.L."/>
            <person name="Buchanan P."/>
            <person name="Buyck B."/>
            <person name="Bense V."/>
            <person name="Catcheside P."/>
            <person name="Chovatia M."/>
            <person name="Cooper J."/>
            <person name="Damon W."/>
            <person name="Desjardin D."/>
            <person name="Finy P."/>
            <person name="Geml J."/>
            <person name="Haridas S."/>
            <person name="Hughes K."/>
            <person name="Justo A."/>
            <person name="Karasinski D."/>
            <person name="Kautmanova I."/>
            <person name="Kiss B."/>
            <person name="Kocsube S."/>
            <person name="Kotiranta H."/>
            <person name="LaButti K.M."/>
            <person name="Lechner B.E."/>
            <person name="Liimatainen K."/>
            <person name="Lipzen A."/>
            <person name="Lukacs Z."/>
            <person name="Mihaltcheva S."/>
            <person name="Morgado L.N."/>
            <person name="Niskanen T."/>
            <person name="Noordeloos M.E."/>
            <person name="Ohm R.A."/>
            <person name="Ortiz-Santana B."/>
            <person name="Ovrebo C."/>
            <person name="Racz N."/>
            <person name="Riley R."/>
            <person name="Savchenko A."/>
            <person name="Shiryaev A."/>
            <person name="Soop K."/>
            <person name="Spirin V."/>
            <person name="Szebenyi C."/>
            <person name="Tomsovsky M."/>
            <person name="Tulloss R.E."/>
            <person name="Uehling J."/>
            <person name="Grigoriev I.V."/>
            <person name="Vagvolgyi C."/>
            <person name="Papp T."/>
            <person name="Martin F.M."/>
            <person name="Miettinen O."/>
            <person name="Hibbett D.S."/>
            <person name="Nagy L.G."/>
        </authorList>
    </citation>
    <scope>NUCLEOTIDE SEQUENCE [LARGE SCALE GENOMIC DNA]</scope>
    <source>
        <strain evidence="2 3">CBS 121175</strain>
    </source>
</reference>
<keyword evidence="3" id="KW-1185">Reference proteome</keyword>
<dbReference type="OrthoDB" id="3025610at2759"/>
<evidence type="ECO:0000313" key="3">
    <source>
        <dbReference type="Proteomes" id="UP000307440"/>
    </source>
</evidence>
<name>A0A5C3KQ06_COPMA</name>
<feature type="compositionally biased region" description="Basic and acidic residues" evidence="1">
    <location>
        <begin position="92"/>
        <end position="106"/>
    </location>
</feature>
<organism evidence="2 3">
    <name type="scientific">Coprinopsis marcescibilis</name>
    <name type="common">Agaric fungus</name>
    <name type="synonym">Psathyrella marcescibilis</name>
    <dbReference type="NCBI Taxonomy" id="230819"/>
    <lineage>
        <taxon>Eukaryota</taxon>
        <taxon>Fungi</taxon>
        <taxon>Dikarya</taxon>
        <taxon>Basidiomycota</taxon>
        <taxon>Agaricomycotina</taxon>
        <taxon>Agaricomycetes</taxon>
        <taxon>Agaricomycetidae</taxon>
        <taxon>Agaricales</taxon>
        <taxon>Agaricineae</taxon>
        <taxon>Psathyrellaceae</taxon>
        <taxon>Coprinopsis</taxon>
    </lineage>
</organism>
<feature type="region of interest" description="Disordered" evidence="1">
    <location>
        <begin position="87"/>
        <end position="106"/>
    </location>
</feature>
<dbReference type="Proteomes" id="UP000307440">
    <property type="component" value="Unassembled WGS sequence"/>
</dbReference>
<dbReference type="AlphaFoldDB" id="A0A5C3KQ06"/>
<evidence type="ECO:0000313" key="2">
    <source>
        <dbReference type="EMBL" id="TFK22257.1"/>
    </source>
</evidence>
<sequence length="348" mass="38814">MSSSLQSSSMAYDSDDPDTGLNDTGRLPVIDAPCSSNKKLCKTCRKPEVYEFEVYVNCTACRKKNNDKRRIKKLEYAAMVKRLSNVPQDATDSTKKENYPPLDGRKTVLQTTKGHRAAKKLKELGELKELEELEELAPPQSHKPFGDLEGEEQRLPAQMMKEKLKQVTKDSPPSEASHNDHSIRGTEYQTASGLYKALKSAANKASSMNPLQFRGYHSIIAMDNIGHKAQCRIVEKDIRTFSNIQFDRRNPTSRKTEGNKHVVTYKCTCKGEETLQTLQTLKQPKAPAGLEGAELARWLRANKKQGHLVESTAQIPCEGVIVVAAEDDNSHPCHGIPGQRISVTIKHS</sequence>
<dbReference type="EMBL" id="ML210245">
    <property type="protein sequence ID" value="TFK22257.1"/>
    <property type="molecule type" value="Genomic_DNA"/>
</dbReference>
<gene>
    <name evidence="2" type="ORF">FA15DRAFT_671727</name>
</gene>
<proteinExistence type="predicted"/>
<accession>A0A5C3KQ06</accession>
<protein>
    <submittedName>
        <fullName evidence="2">Uncharacterized protein</fullName>
    </submittedName>
</protein>